<evidence type="ECO:0000256" key="5">
    <source>
        <dbReference type="ARBA" id="ARBA00023316"/>
    </source>
</evidence>
<name>A0ABN0RBF7_9LIST</name>
<dbReference type="InterPro" id="IPR051056">
    <property type="entry name" value="Glycosyl_Hydrolase_73"/>
</dbReference>
<evidence type="ECO:0000256" key="1">
    <source>
        <dbReference type="ARBA" id="ARBA00004613"/>
    </source>
</evidence>
<dbReference type="SUPFAM" id="SSF82057">
    <property type="entry name" value="Prokaryotic SH3-related domain"/>
    <property type="match status" value="2"/>
</dbReference>
<comment type="caution">
    <text evidence="7">The sequence shown here is derived from an EMBL/GenBank/DDBJ whole genome shotgun (WGS) entry which is preliminary data.</text>
</comment>
<reference evidence="7 8" key="1">
    <citation type="journal article" date="2014" name="Int. J. Syst. Evol. Microbiol.">
        <title>Listeria floridensis sp. nov., Listeria aquatica sp. nov., Listeria cornellensis sp. nov., Listeria riparia sp. nov. and Listeria grandensis sp. nov., from agricultural and natural environments.</title>
        <authorList>
            <person name="den Bakker H.C."/>
            <person name="Warchocki S."/>
            <person name="Wright E.M."/>
            <person name="Allred A.F."/>
            <person name="Ahlstrom C."/>
            <person name="Manuel C.S."/>
            <person name="Stasiewicz M.J."/>
            <person name="Burrell A."/>
            <person name="Roof S."/>
            <person name="Strawn L."/>
            <person name="Fortes E.D."/>
            <person name="Nightingale K.K."/>
            <person name="Kephart D."/>
            <person name="Wiedmann M."/>
        </authorList>
    </citation>
    <scope>NUCLEOTIDE SEQUENCE [LARGE SCALE GENOMIC DNA]</scope>
    <source>
        <strain evidence="7 8">FSL S10-1187</strain>
    </source>
</reference>
<dbReference type="InterPro" id="IPR038200">
    <property type="entry name" value="GW_dom_sf"/>
</dbReference>
<dbReference type="NCBIfam" id="NF033202">
    <property type="entry name" value="GW_glycos_SH3"/>
    <property type="match status" value="2"/>
</dbReference>
<keyword evidence="8" id="KW-1185">Reference proteome</keyword>
<dbReference type="InterPro" id="IPR025987">
    <property type="entry name" value="GW_dom"/>
</dbReference>
<dbReference type="EMBL" id="AODF01000049">
    <property type="protein sequence ID" value="EUJ25387.1"/>
    <property type="molecule type" value="Genomic_DNA"/>
</dbReference>
<keyword evidence="5" id="KW-0961">Cell wall biogenesis/degradation</keyword>
<evidence type="ECO:0000259" key="6">
    <source>
        <dbReference type="PROSITE" id="PS51780"/>
    </source>
</evidence>
<comment type="subcellular location">
    <subcellularLocation>
        <location evidence="1">Secreted</location>
    </subcellularLocation>
</comment>
<evidence type="ECO:0000256" key="4">
    <source>
        <dbReference type="ARBA" id="ARBA00022801"/>
    </source>
</evidence>
<accession>A0ABN0RBF7</accession>
<keyword evidence="4" id="KW-0378">Hydrolase</keyword>
<dbReference type="InterPro" id="IPR002901">
    <property type="entry name" value="MGlyc_endo_b_GlcNAc-like_dom"/>
</dbReference>
<organism evidence="7 8">
    <name type="scientific">Listeria floridensis FSL S10-1187</name>
    <dbReference type="NCBI Taxonomy" id="1265817"/>
    <lineage>
        <taxon>Bacteria</taxon>
        <taxon>Bacillati</taxon>
        <taxon>Bacillota</taxon>
        <taxon>Bacilli</taxon>
        <taxon>Bacillales</taxon>
        <taxon>Listeriaceae</taxon>
        <taxon>Listeria</taxon>
    </lineage>
</organism>
<evidence type="ECO:0000313" key="8">
    <source>
        <dbReference type="Proteomes" id="UP000019249"/>
    </source>
</evidence>
<dbReference type="PROSITE" id="PS51780">
    <property type="entry name" value="GW"/>
    <property type="match status" value="1"/>
</dbReference>
<gene>
    <name evidence="7" type="ORF">MFLO_15448</name>
</gene>
<dbReference type="Proteomes" id="UP000019249">
    <property type="component" value="Unassembled WGS sequence"/>
</dbReference>
<evidence type="ECO:0000256" key="2">
    <source>
        <dbReference type="ARBA" id="ARBA00022525"/>
    </source>
</evidence>
<dbReference type="Gene3D" id="4.10.80.30">
    <property type="entry name" value="DNA polymerase, domain 6"/>
    <property type="match status" value="1"/>
</dbReference>
<sequence>MSSVSLAQAIVESNWGNSGLAAQANNLFGIKGSYNGSSITMSTKEYDGDKEYRIDAAFRSYPDREASMEDHTLLFINGTSANPSLYQAVVGETDYKKAALAIQEAGYATDPNYAAVLIQTIEMYGLTAYDDVYDHIAKEENLLAYGTIEEPKDYAVWTAPSGVENAQKLASAASLKDKLLRVGKKATTKNGGIWYEVYENDKRLGWVSQKTISIFYTTKNEIEFKLKKYIIESDQKIYRYPVEDEKRVTGSMQDFSGQKLEIDRRADVKNEYWYRFKDKDGNIVGWSKATGFSDNNPND</sequence>
<dbReference type="Gene3D" id="1.10.530.10">
    <property type="match status" value="1"/>
</dbReference>
<dbReference type="PANTHER" id="PTHR33308:SF10">
    <property type="entry name" value="EXO-GLUCOSAMINIDASE LYTG"/>
    <property type="match status" value="1"/>
</dbReference>
<dbReference type="Pfam" id="PF13457">
    <property type="entry name" value="GW"/>
    <property type="match status" value="2"/>
</dbReference>
<dbReference type="PANTHER" id="PTHR33308">
    <property type="entry name" value="PEPTIDOGLYCAN HYDROLASE FLGJ"/>
    <property type="match status" value="1"/>
</dbReference>
<evidence type="ECO:0000313" key="7">
    <source>
        <dbReference type="EMBL" id="EUJ25387.1"/>
    </source>
</evidence>
<dbReference type="Gene3D" id="2.30.30.170">
    <property type="match status" value="2"/>
</dbReference>
<dbReference type="SMART" id="SM00047">
    <property type="entry name" value="LYZ2"/>
    <property type="match status" value="1"/>
</dbReference>
<dbReference type="PRINTS" id="PR01002">
    <property type="entry name" value="FLGFLGJ"/>
</dbReference>
<keyword evidence="2" id="KW-0964">Secreted</keyword>
<feature type="domain" description="GW" evidence="6">
    <location>
        <begin position="138"/>
        <end position="217"/>
    </location>
</feature>
<keyword evidence="3" id="KW-0732">Signal</keyword>
<dbReference type="Pfam" id="PF01832">
    <property type="entry name" value="Glucosaminidase"/>
    <property type="match status" value="1"/>
</dbReference>
<proteinExistence type="predicted"/>
<protein>
    <recommendedName>
        <fullName evidence="6">GW domain-containing protein</fullName>
    </recommendedName>
</protein>
<evidence type="ECO:0000256" key="3">
    <source>
        <dbReference type="ARBA" id="ARBA00022729"/>
    </source>
</evidence>